<gene>
    <name evidence="2" type="ORF">BDV26DRAFT_285745</name>
</gene>
<feature type="domain" description="Aminoglycoside phosphotransferase" evidence="1">
    <location>
        <begin position="78"/>
        <end position="250"/>
    </location>
</feature>
<evidence type="ECO:0000313" key="3">
    <source>
        <dbReference type="Proteomes" id="UP000326198"/>
    </source>
</evidence>
<dbReference type="OrthoDB" id="2906425at2759"/>
<proteinExistence type="predicted"/>
<evidence type="ECO:0000313" key="2">
    <source>
        <dbReference type="EMBL" id="KAE8372695.1"/>
    </source>
</evidence>
<dbReference type="InterPro" id="IPR002575">
    <property type="entry name" value="Aminoglycoside_PTrfase"/>
</dbReference>
<name>A0A5N7AS62_9EURO</name>
<organism evidence="2 3">
    <name type="scientific">Aspergillus bertholletiae</name>
    <dbReference type="NCBI Taxonomy" id="1226010"/>
    <lineage>
        <taxon>Eukaryota</taxon>
        <taxon>Fungi</taxon>
        <taxon>Dikarya</taxon>
        <taxon>Ascomycota</taxon>
        <taxon>Pezizomycotina</taxon>
        <taxon>Eurotiomycetes</taxon>
        <taxon>Eurotiomycetidae</taxon>
        <taxon>Eurotiales</taxon>
        <taxon>Aspergillaceae</taxon>
        <taxon>Aspergillus</taxon>
        <taxon>Aspergillus subgen. Circumdati</taxon>
    </lineage>
</organism>
<dbReference type="GO" id="GO:0016301">
    <property type="term" value="F:kinase activity"/>
    <property type="evidence" value="ECO:0007669"/>
    <property type="project" value="UniProtKB-KW"/>
</dbReference>
<accession>A0A5N7AS62</accession>
<reference evidence="2 3" key="1">
    <citation type="submission" date="2019-04" db="EMBL/GenBank/DDBJ databases">
        <title>Friends and foes A comparative genomics studyof 23 Aspergillus species from section Flavi.</title>
        <authorList>
            <consortium name="DOE Joint Genome Institute"/>
            <person name="Kjaerbolling I."/>
            <person name="Vesth T."/>
            <person name="Frisvad J.C."/>
            <person name="Nybo J.L."/>
            <person name="Theobald S."/>
            <person name="Kildgaard S."/>
            <person name="Isbrandt T."/>
            <person name="Kuo A."/>
            <person name="Sato A."/>
            <person name="Lyhne E.K."/>
            <person name="Kogle M.E."/>
            <person name="Wiebenga A."/>
            <person name="Kun R.S."/>
            <person name="Lubbers R.J."/>
            <person name="Makela M.R."/>
            <person name="Barry K."/>
            <person name="Chovatia M."/>
            <person name="Clum A."/>
            <person name="Daum C."/>
            <person name="Haridas S."/>
            <person name="He G."/>
            <person name="LaButti K."/>
            <person name="Lipzen A."/>
            <person name="Mondo S."/>
            <person name="Riley R."/>
            <person name="Salamov A."/>
            <person name="Simmons B.A."/>
            <person name="Magnuson J.K."/>
            <person name="Henrissat B."/>
            <person name="Mortensen U.H."/>
            <person name="Larsen T.O."/>
            <person name="Devries R.P."/>
            <person name="Grigoriev I.V."/>
            <person name="Machida M."/>
            <person name="Baker S.E."/>
            <person name="Andersen M.R."/>
        </authorList>
    </citation>
    <scope>NUCLEOTIDE SEQUENCE [LARGE SCALE GENOMIC DNA]</scope>
    <source>
        <strain evidence="2 3">IBT 29228</strain>
    </source>
</reference>
<dbReference type="PANTHER" id="PTHR21310">
    <property type="entry name" value="AMINOGLYCOSIDE PHOSPHOTRANSFERASE-RELATED-RELATED"/>
    <property type="match status" value="1"/>
</dbReference>
<keyword evidence="2" id="KW-0418">Kinase</keyword>
<keyword evidence="3" id="KW-1185">Reference proteome</keyword>
<dbReference type="Pfam" id="PF01636">
    <property type="entry name" value="APH"/>
    <property type="match status" value="1"/>
</dbReference>
<dbReference type="SUPFAM" id="SSF56112">
    <property type="entry name" value="Protein kinase-like (PK-like)"/>
    <property type="match status" value="1"/>
</dbReference>
<dbReference type="AlphaFoldDB" id="A0A5N7AS62"/>
<dbReference type="PANTHER" id="PTHR21310:SF15">
    <property type="entry name" value="AMINOGLYCOSIDE PHOSPHOTRANSFERASE DOMAIN-CONTAINING PROTEIN"/>
    <property type="match status" value="1"/>
</dbReference>
<dbReference type="Proteomes" id="UP000326198">
    <property type="component" value="Unassembled WGS sequence"/>
</dbReference>
<dbReference type="InterPro" id="IPR011009">
    <property type="entry name" value="Kinase-like_dom_sf"/>
</dbReference>
<protein>
    <submittedName>
        <fullName evidence="2">Kinase-like protein</fullName>
    </submittedName>
</protein>
<evidence type="ECO:0000259" key="1">
    <source>
        <dbReference type="Pfam" id="PF01636"/>
    </source>
</evidence>
<sequence length="284" mass="32065">MTDSTGGVPFQIQNLQQGNRYIKIGTTLFPCPFANLSDFPPDLPQDQEIITVLSKQRGRLVLEHDFSHVTKSGHGVRPSEAEAMRLASKHTSAPVPEVIFADFGPDYGNIVMTLIPGSRLGETWDTLDEKSKGSICLQVWDIISKIRTIPRPSELQCLFQCVADGSLTQDPLLEDLKDPARPLISDSDLRARILARYFHFGGRQYEHQLPEMLPRSDMTVFTYADIAPRNIMIDQQNNVTGILGWEWAGILRPAFWGDWSIWMDRTAPQRWDISGINAARKILF</sequence>
<dbReference type="EMBL" id="ML736346">
    <property type="protein sequence ID" value="KAE8372695.1"/>
    <property type="molecule type" value="Genomic_DNA"/>
</dbReference>
<keyword evidence="2" id="KW-0808">Transferase</keyword>
<dbReference type="InterPro" id="IPR051678">
    <property type="entry name" value="AGP_Transferase"/>
</dbReference>